<dbReference type="InterPro" id="IPR014756">
    <property type="entry name" value="Ig_E-set"/>
</dbReference>
<feature type="domain" description="Oxidoreductase molybdopterin-binding" evidence="3">
    <location>
        <begin position="252"/>
        <end position="400"/>
    </location>
</feature>
<accession>A0ABQ1MMS7</accession>
<name>A0ABQ1MMS7_9MICO</name>
<keyword evidence="2" id="KW-0472">Membrane</keyword>
<dbReference type="Gene3D" id="2.60.40.650">
    <property type="match status" value="1"/>
</dbReference>
<proteinExistence type="predicted"/>
<protein>
    <submittedName>
        <fullName evidence="4">Oxidoreductase</fullName>
    </submittedName>
</protein>
<evidence type="ECO:0000259" key="3">
    <source>
        <dbReference type="Pfam" id="PF00174"/>
    </source>
</evidence>
<dbReference type="PRINTS" id="PR00407">
    <property type="entry name" value="EUMOPTERIN"/>
</dbReference>
<dbReference type="Pfam" id="PF00174">
    <property type="entry name" value="Oxidored_molyb"/>
    <property type="match status" value="1"/>
</dbReference>
<feature type="transmembrane region" description="Helical" evidence="2">
    <location>
        <begin position="175"/>
        <end position="193"/>
    </location>
</feature>
<feature type="compositionally biased region" description="Basic residues" evidence="1">
    <location>
        <begin position="516"/>
        <end position="525"/>
    </location>
</feature>
<evidence type="ECO:0000313" key="4">
    <source>
        <dbReference type="EMBL" id="GGC43249.1"/>
    </source>
</evidence>
<feature type="compositionally biased region" description="Basic and acidic residues" evidence="1">
    <location>
        <begin position="497"/>
        <end position="509"/>
    </location>
</feature>
<comment type="caution">
    <text evidence="4">The sequence shown here is derived from an EMBL/GenBank/DDBJ whole genome shotgun (WGS) entry which is preliminary data.</text>
</comment>
<feature type="transmembrane region" description="Helical" evidence="2">
    <location>
        <begin position="122"/>
        <end position="143"/>
    </location>
</feature>
<evidence type="ECO:0000256" key="1">
    <source>
        <dbReference type="SAM" id="MobiDB-lite"/>
    </source>
</evidence>
<dbReference type="PANTHER" id="PTHR19372">
    <property type="entry name" value="SULFITE REDUCTASE"/>
    <property type="match status" value="1"/>
</dbReference>
<organism evidence="4 5">
    <name type="scientific">Brevibacterium sediminis</name>
    <dbReference type="NCBI Taxonomy" id="1857024"/>
    <lineage>
        <taxon>Bacteria</taxon>
        <taxon>Bacillati</taxon>
        <taxon>Actinomycetota</taxon>
        <taxon>Actinomycetes</taxon>
        <taxon>Micrococcales</taxon>
        <taxon>Brevibacteriaceae</taxon>
        <taxon>Brevibacterium</taxon>
    </lineage>
</organism>
<reference evidence="5" key="1">
    <citation type="journal article" date="2019" name="Int. J. Syst. Evol. Microbiol.">
        <title>The Global Catalogue of Microorganisms (GCM) 10K type strain sequencing project: providing services to taxonomists for standard genome sequencing and annotation.</title>
        <authorList>
            <consortium name="The Broad Institute Genomics Platform"/>
            <consortium name="The Broad Institute Genome Sequencing Center for Infectious Disease"/>
            <person name="Wu L."/>
            <person name="Ma J."/>
        </authorList>
    </citation>
    <scope>NUCLEOTIDE SEQUENCE [LARGE SCALE GENOMIC DNA]</scope>
    <source>
        <strain evidence="5">CGMCC 1.15472</strain>
    </source>
</reference>
<dbReference type="InterPro" id="IPR000572">
    <property type="entry name" value="OxRdtase_Mopterin-bd_dom"/>
</dbReference>
<dbReference type="Proteomes" id="UP000632322">
    <property type="component" value="Unassembled WGS sequence"/>
</dbReference>
<keyword evidence="5" id="KW-1185">Reference proteome</keyword>
<gene>
    <name evidence="4" type="ORF">GCM10010974_27040</name>
</gene>
<sequence length="525" mass="55693">MNRKTRATHRFRGVVAGIVATVMMFGLADLIARAFTPSAAPLLTLGQAIIPLAPPAAIKPVIALFGDNDKLVLVLSTGLGAIVLAGLIGALAVSRRRLATTLLVVAGLVPVIVIVLRPEAGAIDVIPTLIGIAVGITVFLLLLRFGVPTSTAEATDSPDVARGSRTSEPLSRRRFFGLAGAVGTIGAVTIAAGQTLVSLTQEAGAAVAKLVLPDPAKKAAAIPAAASTDLDGTVPFVTEAKDFYRIDTVLSPPVIDPEQWSLRIHGMVEEEVTLTMDDVLDLPLEEHHITLTCVSNPVGGDLVGNATWLGYPVRDLLARARPNSQADMVLSHSFDGFTASTPIGALTDDRAALLAVGMNGQPLTPIHGFPARLVVPGLYGFVSATKWVTELEVTRFDEKTAYWTDRGWDAKAPILVASRIEVPKPLAKVPAGDLRVGGTAWAQRSGIDRVEVKLDDGEWTQADLAEEVTIDTWRQWRAEFAEVAAGSHTLTVRATDKDGTVQTAKRRDSIPNSATGHHHIQFRVE</sequence>
<feature type="transmembrane region" description="Helical" evidence="2">
    <location>
        <begin position="71"/>
        <end position="91"/>
    </location>
</feature>
<dbReference type="PANTHER" id="PTHR19372:SF7">
    <property type="entry name" value="SULFITE OXIDASE, MITOCHONDRIAL"/>
    <property type="match status" value="1"/>
</dbReference>
<dbReference type="InterPro" id="IPR008335">
    <property type="entry name" value="Mopterin_OxRdtase_euk"/>
</dbReference>
<evidence type="ECO:0000313" key="5">
    <source>
        <dbReference type="Proteomes" id="UP000632322"/>
    </source>
</evidence>
<evidence type="ECO:0000256" key="2">
    <source>
        <dbReference type="SAM" id="Phobius"/>
    </source>
</evidence>
<dbReference type="SUPFAM" id="SSF56524">
    <property type="entry name" value="Oxidoreductase molybdopterin-binding domain"/>
    <property type="match status" value="1"/>
</dbReference>
<keyword evidence="2" id="KW-0812">Transmembrane</keyword>
<dbReference type="Gene3D" id="3.90.420.10">
    <property type="entry name" value="Oxidoreductase, molybdopterin-binding domain"/>
    <property type="match status" value="1"/>
</dbReference>
<dbReference type="EMBL" id="BMJG01000010">
    <property type="protein sequence ID" value="GGC43249.1"/>
    <property type="molecule type" value="Genomic_DNA"/>
</dbReference>
<dbReference type="RefSeq" id="WP_229664147.1">
    <property type="nucleotide sequence ID" value="NZ_BMJG01000010.1"/>
</dbReference>
<feature type="region of interest" description="Disordered" evidence="1">
    <location>
        <begin position="497"/>
        <end position="525"/>
    </location>
</feature>
<feature type="transmembrane region" description="Helical" evidence="2">
    <location>
        <begin position="12"/>
        <end position="35"/>
    </location>
</feature>
<keyword evidence="2" id="KW-1133">Transmembrane helix</keyword>
<dbReference type="InterPro" id="IPR036374">
    <property type="entry name" value="OxRdtase_Mopterin-bd_sf"/>
</dbReference>
<dbReference type="SUPFAM" id="SSF81296">
    <property type="entry name" value="E set domains"/>
    <property type="match status" value="1"/>
</dbReference>
<feature type="transmembrane region" description="Helical" evidence="2">
    <location>
        <begin position="98"/>
        <end position="116"/>
    </location>
</feature>